<evidence type="ECO:0000259" key="2">
    <source>
        <dbReference type="SMART" id="SM00822"/>
    </source>
</evidence>
<name>A0A2T2NZD1_CORCC</name>
<dbReference type="InterPro" id="IPR036291">
    <property type="entry name" value="NAD(P)-bd_dom_sf"/>
</dbReference>
<reference evidence="3 4" key="1">
    <citation type="journal article" date="2018" name="Front. Microbiol.">
        <title>Genome-Wide Analysis of Corynespora cassiicola Leaf Fall Disease Putative Effectors.</title>
        <authorList>
            <person name="Lopez D."/>
            <person name="Ribeiro S."/>
            <person name="Label P."/>
            <person name="Fumanal B."/>
            <person name="Venisse J.S."/>
            <person name="Kohler A."/>
            <person name="de Oliveira R.R."/>
            <person name="Labutti K."/>
            <person name="Lipzen A."/>
            <person name="Lail K."/>
            <person name="Bauer D."/>
            <person name="Ohm R.A."/>
            <person name="Barry K.W."/>
            <person name="Spatafora J."/>
            <person name="Grigoriev I.V."/>
            <person name="Martin F.M."/>
            <person name="Pujade-Renaud V."/>
        </authorList>
    </citation>
    <scope>NUCLEOTIDE SEQUENCE [LARGE SCALE GENOMIC DNA]</scope>
    <source>
        <strain evidence="3 4">Philippines</strain>
    </source>
</reference>
<evidence type="ECO:0000313" key="3">
    <source>
        <dbReference type="EMBL" id="PSN70636.1"/>
    </source>
</evidence>
<protein>
    <submittedName>
        <fullName evidence="3">Short-chain alcohol dehydrogenase like protein</fullName>
    </submittedName>
</protein>
<dbReference type="OrthoDB" id="5840532at2759"/>
<evidence type="ECO:0000256" key="1">
    <source>
        <dbReference type="ARBA" id="ARBA00006484"/>
    </source>
</evidence>
<dbReference type="Gene3D" id="3.40.50.720">
    <property type="entry name" value="NAD(P)-binding Rossmann-like Domain"/>
    <property type="match status" value="1"/>
</dbReference>
<dbReference type="InterPro" id="IPR002347">
    <property type="entry name" value="SDR_fam"/>
</dbReference>
<feature type="domain" description="Ketoreductase" evidence="2">
    <location>
        <begin position="4"/>
        <end position="187"/>
    </location>
</feature>
<keyword evidence="4" id="KW-1185">Reference proteome</keyword>
<evidence type="ECO:0000313" key="4">
    <source>
        <dbReference type="Proteomes" id="UP000240883"/>
    </source>
</evidence>
<dbReference type="InterPro" id="IPR057326">
    <property type="entry name" value="KR_dom"/>
</dbReference>
<dbReference type="Pfam" id="PF13561">
    <property type="entry name" value="adh_short_C2"/>
    <property type="match status" value="1"/>
</dbReference>
<accession>A0A2T2NZD1</accession>
<dbReference type="SMART" id="SM00822">
    <property type="entry name" value="PKS_KR"/>
    <property type="match status" value="1"/>
</dbReference>
<dbReference type="PRINTS" id="PR00081">
    <property type="entry name" value="GDHRDH"/>
</dbReference>
<proteinExistence type="inferred from homology"/>
<sequence length="271" mass="27482">MPPKVVIVIGSGGMGLPIARRLGTARHIVLADFSSELLAHAGSTLEDEGYKVTTCFVDVSDLASTSRLAQEAAAAGPIEAIVHTAGLGPTSGSSASAVYAVNLVGTANVIEAFLPVVQPGTSLVCVSSMAGHMGSGLPAELERHLATAPLAELMQHSALAVDESDAHGAACAYGMSKRGNLLRVQGAAAAWGKRGARVNSVSPGVISTREGRKEIAGPAGKFIAGSPMERVGTPQDIVNAVAFLTSAESSFITGTDILVDGGVVSSLRWKG</sequence>
<dbReference type="EMBL" id="KZ678131">
    <property type="protein sequence ID" value="PSN70636.1"/>
    <property type="molecule type" value="Genomic_DNA"/>
</dbReference>
<dbReference type="CDD" id="cd05233">
    <property type="entry name" value="SDR_c"/>
    <property type="match status" value="1"/>
</dbReference>
<dbReference type="Pfam" id="PF00106">
    <property type="entry name" value="adh_short"/>
    <property type="match status" value="1"/>
</dbReference>
<gene>
    <name evidence="3" type="ORF">BS50DRAFT_584238</name>
</gene>
<dbReference type="GO" id="GO:0016616">
    <property type="term" value="F:oxidoreductase activity, acting on the CH-OH group of donors, NAD or NADP as acceptor"/>
    <property type="evidence" value="ECO:0007669"/>
    <property type="project" value="TreeGrafter"/>
</dbReference>
<dbReference type="PANTHER" id="PTHR42760">
    <property type="entry name" value="SHORT-CHAIN DEHYDROGENASES/REDUCTASES FAMILY MEMBER"/>
    <property type="match status" value="1"/>
</dbReference>
<organism evidence="3 4">
    <name type="scientific">Corynespora cassiicola Philippines</name>
    <dbReference type="NCBI Taxonomy" id="1448308"/>
    <lineage>
        <taxon>Eukaryota</taxon>
        <taxon>Fungi</taxon>
        <taxon>Dikarya</taxon>
        <taxon>Ascomycota</taxon>
        <taxon>Pezizomycotina</taxon>
        <taxon>Dothideomycetes</taxon>
        <taxon>Pleosporomycetidae</taxon>
        <taxon>Pleosporales</taxon>
        <taxon>Corynesporascaceae</taxon>
        <taxon>Corynespora</taxon>
    </lineage>
</organism>
<comment type="similarity">
    <text evidence="1">Belongs to the short-chain dehydrogenases/reductases (SDR) family.</text>
</comment>
<dbReference type="SUPFAM" id="SSF51735">
    <property type="entry name" value="NAD(P)-binding Rossmann-fold domains"/>
    <property type="match status" value="1"/>
</dbReference>
<dbReference type="STRING" id="1448308.A0A2T2NZD1"/>
<dbReference type="AlphaFoldDB" id="A0A2T2NZD1"/>
<dbReference type="Proteomes" id="UP000240883">
    <property type="component" value="Unassembled WGS sequence"/>
</dbReference>